<comment type="caution">
    <text evidence="1">The sequence shown here is derived from an EMBL/GenBank/DDBJ whole genome shotgun (WGS) entry which is preliminary data.</text>
</comment>
<keyword evidence="1" id="KW-0418">Kinase</keyword>
<organism evidence="1 2">
    <name type="scientific">Camellia lanceoleosa</name>
    <dbReference type="NCBI Taxonomy" id="1840588"/>
    <lineage>
        <taxon>Eukaryota</taxon>
        <taxon>Viridiplantae</taxon>
        <taxon>Streptophyta</taxon>
        <taxon>Embryophyta</taxon>
        <taxon>Tracheophyta</taxon>
        <taxon>Spermatophyta</taxon>
        <taxon>Magnoliopsida</taxon>
        <taxon>eudicotyledons</taxon>
        <taxon>Gunneridae</taxon>
        <taxon>Pentapetalae</taxon>
        <taxon>asterids</taxon>
        <taxon>Ericales</taxon>
        <taxon>Theaceae</taxon>
        <taxon>Camellia</taxon>
    </lineage>
</organism>
<name>A0ACC0GAB3_9ERIC</name>
<dbReference type="Proteomes" id="UP001060215">
    <property type="component" value="Chromosome 10"/>
</dbReference>
<reference evidence="1 2" key="1">
    <citation type="journal article" date="2022" name="Plant J.">
        <title>Chromosome-level genome of Camellia lanceoleosa provides a valuable resource for understanding genome evolution and self-incompatibility.</title>
        <authorList>
            <person name="Gong W."/>
            <person name="Xiao S."/>
            <person name="Wang L."/>
            <person name="Liao Z."/>
            <person name="Chang Y."/>
            <person name="Mo W."/>
            <person name="Hu G."/>
            <person name="Li W."/>
            <person name="Zhao G."/>
            <person name="Zhu H."/>
            <person name="Hu X."/>
            <person name="Ji K."/>
            <person name="Xiang X."/>
            <person name="Song Q."/>
            <person name="Yuan D."/>
            <person name="Jin S."/>
            <person name="Zhang L."/>
        </authorList>
    </citation>
    <scope>NUCLEOTIDE SEQUENCE [LARGE SCALE GENOMIC DNA]</scope>
    <source>
        <strain evidence="1">SQ_2022a</strain>
    </source>
</reference>
<sequence length="215" mass="24053">MGIFRLSMLHDGHLVQFPISGSSPSAAYWRSFTYMYGDNCSLHLDGDGHLYIVNATGTTNIKNLSDAEPTKEEKIYRMTIDVDEIFRVYSLGRTNPKEKWSIWWNSSTDKCDPKGLCGLNGFCISNDTEADCRCLPGFASVNPSSWASGCMRNFTVESCNFTNGDGNTKYYKMSPLENTIWDDDSYSVLQLSSSKTVTVKLHYTKTSSAKSKGFL</sequence>
<evidence type="ECO:0000313" key="1">
    <source>
        <dbReference type="EMBL" id="KAI7997533.1"/>
    </source>
</evidence>
<accession>A0ACC0GAB3</accession>
<protein>
    <submittedName>
        <fullName evidence="1">Receptor protein kinase ZmPK1</fullName>
    </submittedName>
</protein>
<evidence type="ECO:0000313" key="2">
    <source>
        <dbReference type="Proteomes" id="UP001060215"/>
    </source>
</evidence>
<gene>
    <name evidence="1" type="ORF">LOK49_LG10G00499</name>
</gene>
<keyword evidence="2" id="KW-1185">Reference proteome</keyword>
<proteinExistence type="predicted"/>
<keyword evidence="1" id="KW-0675">Receptor</keyword>
<dbReference type="EMBL" id="CM045767">
    <property type="protein sequence ID" value="KAI7997533.1"/>
    <property type="molecule type" value="Genomic_DNA"/>
</dbReference>
<keyword evidence="1" id="KW-0808">Transferase</keyword>